<dbReference type="SUPFAM" id="SSF53613">
    <property type="entry name" value="Ribokinase-like"/>
    <property type="match status" value="1"/>
</dbReference>
<feature type="domain" description="YjeF C-terminal" evidence="7">
    <location>
        <begin position="11"/>
        <end position="278"/>
    </location>
</feature>
<dbReference type="EC" id="4.2.1.136" evidence="6"/>
<dbReference type="GO" id="GO:0052855">
    <property type="term" value="F:ADP-dependent NAD(P)H-hydrate dehydratase activity"/>
    <property type="evidence" value="ECO:0007669"/>
    <property type="project" value="UniProtKB-UniRule"/>
</dbReference>
<evidence type="ECO:0000256" key="2">
    <source>
        <dbReference type="ARBA" id="ARBA00022840"/>
    </source>
</evidence>
<feature type="binding site" evidence="6">
    <location>
        <position position="142"/>
    </location>
    <ligand>
        <name>(6S)-NADPHX</name>
        <dbReference type="ChEBI" id="CHEBI:64076"/>
    </ligand>
</feature>
<comment type="similarity">
    <text evidence="6">Belongs to the NnrD/CARKD family.</text>
</comment>
<dbReference type="PROSITE" id="PS51383">
    <property type="entry name" value="YJEF_C_3"/>
    <property type="match status" value="1"/>
</dbReference>
<evidence type="ECO:0000256" key="5">
    <source>
        <dbReference type="ARBA" id="ARBA00023239"/>
    </source>
</evidence>
<evidence type="ECO:0000256" key="3">
    <source>
        <dbReference type="ARBA" id="ARBA00022857"/>
    </source>
</evidence>
<comment type="caution">
    <text evidence="8">The sequence shown here is derived from an EMBL/GenBank/DDBJ whole genome shotgun (WGS) entry which is preliminary data.</text>
</comment>
<feature type="binding site" evidence="6">
    <location>
        <position position="46"/>
    </location>
    <ligand>
        <name>(6S)-NADPHX</name>
        <dbReference type="ChEBI" id="CHEBI:64076"/>
    </ligand>
</feature>
<evidence type="ECO:0000313" key="8">
    <source>
        <dbReference type="EMBL" id="NYJ20177.1"/>
    </source>
</evidence>
<dbReference type="GO" id="GO:0016301">
    <property type="term" value="F:kinase activity"/>
    <property type="evidence" value="ECO:0007669"/>
    <property type="project" value="UniProtKB-KW"/>
</dbReference>
<organism evidence="8 9">
    <name type="scientific">Glaciibacter psychrotolerans</name>
    <dbReference type="NCBI Taxonomy" id="670054"/>
    <lineage>
        <taxon>Bacteria</taxon>
        <taxon>Bacillati</taxon>
        <taxon>Actinomycetota</taxon>
        <taxon>Actinomycetes</taxon>
        <taxon>Micrococcales</taxon>
        <taxon>Microbacteriaceae</taxon>
        <taxon>Glaciibacter</taxon>
    </lineage>
</organism>
<keyword evidence="9" id="KW-1185">Reference proteome</keyword>
<dbReference type="CDD" id="cd01171">
    <property type="entry name" value="YXKO-related"/>
    <property type="match status" value="1"/>
</dbReference>
<dbReference type="InterPro" id="IPR029056">
    <property type="entry name" value="Ribokinase-like"/>
</dbReference>
<dbReference type="GO" id="GO:0005524">
    <property type="term" value="F:ATP binding"/>
    <property type="evidence" value="ECO:0007669"/>
    <property type="project" value="UniProtKB-KW"/>
</dbReference>
<evidence type="ECO:0000259" key="7">
    <source>
        <dbReference type="PROSITE" id="PS51383"/>
    </source>
</evidence>
<evidence type="ECO:0000256" key="4">
    <source>
        <dbReference type="ARBA" id="ARBA00023027"/>
    </source>
</evidence>
<dbReference type="Pfam" id="PF01256">
    <property type="entry name" value="Carb_kinase"/>
    <property type="match status" value="1"/>
</dbReference>
<proteinExistence type="inferred from homology"/>
<name>A0A7Z0EFW1_9MICO</name>
<dbReference type="GO" id="GO:0052856">
    <property type="term" value="F:NAD(P)HX epimerase activity"/>
    <property type="evidence" value="ECO:0007669"/>
    <property type="project" value="TreeGrafter"/>
</dbReference>
<dbReference type="GO" id="GO:0110051">
    <property type="term" value="P:metabolite repair"/>
    <property type="evidence" value="ECO:0007669"/>
    <property type="project" value="TreeGrafter"/>
</dbReference>
<dbReference type="PANTHER" id="PTHR12592">
    <property type="entry name" value="ATP-DEPENDENT (S)-NAD(P)H-HYDRATE DEHYDRATASE FAMILY MEMBER"/>
    <property type="match status" value="1"/>
</dbReference>
<dbReference type="AlphaFoldDB" id="A0A7Z0EFW1"/>
<keyword evidence="2 6" id="KW-0067">ATP-binding</keyword>
<keyword evidence="4 6" id="KW-0520">NAD</keyword>
<dbReference type="Gene3D" id="3.40.1190.20">
    <property type="match status" value="1"/>
</dbReference>
<evidence type="ECO:0000256" key="6">
    <source>
        <dbReference type="HAMAP-Rule" id="MF_01965"/>
    </source>
</evidence>
<comment type="subunit">
    <text evidence="6">Homotetramer.</text>
</comment>
<feature type="binding site" evidence="6">
    <location>
        <position position="213"/>
    </location>
    <ligand>
        <name>AMP</name>
        <dbReference type="ChEBI" id="CHEBI:456215"/>
    </ligand>
</feature>
<dbReference type="Proteomes" id="UP000537260">
    <property type="component" value="Unassembled WGS sequence"/>
</dbReference>
<feature type="binding site" evidence="6">
    <location>
        <position position="214"/>
    </location>
    <ligand>
        <name>(6S)-NADPHX</name>
        <dbReference type="ChEBI" id="CHEBI:64076"/>
    </ligand>
</feature>
<evidence type="ECO:0000313" key="9">
    <source>
        <dbReference type="Proteomes" id="UP000537260"/>
    </source>
</evidence>
<comment type="catalytic activity">
    <reaction evidence="6">
        <text>(6S)-NADHX + ADP = AMP + phosphate + NADH + H(+)</text>
        <dbReference type="Rhea" id="RHEA:32223"/>
        <dbReference type="ChEBI" id="CHEBI:15378"/>
        <dbReference type="ChEBI" id="CHEBI:43474"/>
        <dbReference type="ChEBI" id="CHEBI:57945"/>
        <dbReference type="ChEBI" id="CHEBI:64074"/>
        <dbReference type="ChEBI" id="CHEBI:456215"/>
        <dbReference type="ChEBI" id="CHEBI:456216"/>
        <dbReference type="EC" id="4.2.1.136"/>
    </reaction>
</comment>
<dbReference type="EMBL" id="JACCFM010000001">
    <property type="protein sequence ID" value="NYJ20177.1"/>
    <property type="molecule type" value="Genomic_DNA"/>
</dbReference>
<keyword evidence="8" id="KW-0808">Transferase</keyword>
<keyword evidence="8" id="KW-0418">Kinase</keyword>
<comment type="cofactor">
    <cofactor evidence="6">
        <name>Mg(2+)</name>
        <dbReference type="ChEBI" id="CHEBI:18420"/>
    </cofactor>
</comment>
<feature type="binding site" evidence="6">
    <location>
        <position position="96"/>
    </location>
    <ligand>
        <name>(6S)-NADPHX</name>
        <dbReference type="ChEBI" id="CHEBI:64076"/>
    </ligand>
</feature>
<dbReference type="RefSeq" id="WP_218868860.1">
    <property type="nucleotide sequence ID" value="NZ_JACCFM010000001.1"/>
</dbReference>
<dbReference type="GO" id="GO:0046496">
    <property type="term" value="P:nicotinamide nucleotide metabolic process"/>
    <property type="evidence" value="ECO:0007669"/>
    <property type="project" value="UniProtKB-UniRule"/>
</dbReference>
<comment type="catalytic activity">
    <reaction evidence="6">
        <text>(6S)-NADPHX + ADP = AMP + phosphate + NADPH + H(+)</text>
        <dbReference type="Rhea" id="RHEA:32235"/>
        <dbReference type="ChEBI" id="CHEBI:15378"/>
        <dbReference type="ChEBI" id="CHEBI:43474"/>
        <dbReference type="ChEBI" id="CHEBI:57783"/>
        <dbReference type="ChEBI" id="CHEBI:64076"/>
        <dbReference type="ChEBI" id="CHEBI:456215"/>
        <dbReference type="ChEBI" id="CHEBI:456216"/>
        <dbReference type="EC" id="4.2.1.136"/>
    </reaction>
</comment>
<evidence type="ECO:0000256" key="1">
    <source>
        <dbReference type="ARBA" id="ARBA00022741"/>
    </source>
</evidence>
<comment type="function">
    <text evidence="6">Catalyzes the dehydration of the S-form of NAD(P)HX at the expense of ADP, which is converted to AMP. Together with NAD(P)HX epimerase, which catalyzes the epimerization of the S- and R-forms, the enzyme allows the repair of both epimers of NAD(P)HX, a damaged form of NAD(P)H that is a result of enzymatic or heat-dependent hydration.</text>
</comment>
<keyword evidence="3 6" id="KW-0521">NADP</keyword>
<protein>
    <recommendedName>
        <fullName evidence="6">ADP-dependent (S)-NAD(P)H-hydrate dehydratase</fullName>
        <ecNumber evidence="6">4.2.1.136</ecNumber>
    </recommendedName>
    <alternativeName>
        <fullName evidence="6">ADP-dependent NAD(P)HX dehydratase</fullName>
    </alternativeName>
</protein>
<accession>A0A7Z0EFW1</accession>
<sequence>MMIPAEWGDWAPAQARDWIAVPGAHDDKYSRGVLGLLTGSADYPGAAVLGVEAALHSGVGMVRYLGPQRAADFVLARRPETVTAIGRVQAWLLGSGMDAAARDAPTSASLASALAEGLPTVIDAGALDLIGAATGPVVITPHARELAGVLGRVGITVSAEQIAEAPGEWAVRAAESLAVTVLLKGSVTHVASPLGVRLTVARATPWLATAGTGDVLGGVLGALVATHSDRIRADAGALASLAATASLIHGLAAHRVSAGGPFTALDLAGTVSQVVRDLATGNPEL</sequence>
<keyword evidence="5 6" id="KW-0456">Lyase</keyword>
<dbReference type="PANTHER" id="PTHR12592:SF0">
    <property type="entry name" value="ATP-DEPENDENT (S)-NAD(P)H-HYDRATE DEHYDRATASE"/>
    <property type="match status" value="1"/>
</dbReference>
<gene>
    <name evidence="6" type="primary">nnrD</name>
    <name evidence="8" type="ORF">HNR05_001968</name>
</gene>
<keyword evidence="1 6" id="KW-0547">Nucleotide-binding</keyword>
<dbReference type="HAMAP" id="MF_01965">
    <property type="entry name" value="NADHX_dehydratase"/>
    <property type="match status" value="1"/>
</dbReference>
<reference evidence="8 9" key="1">
    <citation type="submission" date="2020-07" db="EMBL/GenBank/DDBJ databases">
        <title>Sequencing the genomes of 1000 actinobacteria strains.</title>
        <authorList>
            <person name="Klenk H.-P."/>
        </authorList>
    </citation>
    <scope>NUCLEOTIDE SEQUENCE [LARGE SCALE GENOMIC DNA]</scope>
    <source>
        <strain evidence="8 9">LI1</strain>
    </source>
</reference>
<dbReference type="InterPro" id="IPR000631">
    <property type="entry name" value="CARKD"/>
</dbReference>
<feature type="binding site" evidence="6">
    <location>
        <begin position="184"/>
        <end position="188"/>
    </location>
    <ligand>
        <name>AMP</name>
        <dbReference type="ChEBI" id="CHEBI:456215"/>
    </ligand>
</feature>